<evidence type="ECO:0000313" key="4">
    <source>
        <dbReference type="Proteomes" id="UP001597508"/>
    </source>
</evidence>
<accession>A0ABW5LV52</accession>
<reference evidence="4" key="1">
    <citation type="journal article" date="2019" name="Int. J. Syst. Evol. Microbiol.">
        <title>The Global Catalogue of Microorganisms (GCM) 10K type strain sequencing project: providing services to taxonomists for standard genome sequencing and annotation.</title>
        <authorList>
            <consortium name="The Broad Institute Genomics Platform"/>
            <consortium name="The Broad Institute Genome Sequencing Center for Infectious Disease"/>
            <person name="Wu L."/>
            <person name="Ma J."/>
        </authorList>
    </citation>
    <scope>NUCLEOTIDE SEQUENCE [LARGE SCALE GENOMIC DNA]</scope>
    <source>
        <strain evidence="4">KCTC 52127</strain>
    </source>
</reference>
<dbReference type="Gene3D" id="1.10.10.10">
    <property type="entry name" value="Winged helix-like DNA-binding domain superfamily/Winged helix DNA-binding domain"/>
    <property type="match status" value="1"/>
</dbReference>
<proteinExistence type="predicted"/>
<dbReference type="SUPFAM" id="SSF46894">
    <property type="entry name" value="C-terminal effector domain of the bipartite response regulators"/>
    <property type="match status" value="1"/>
</dbReference>
<keyword evidence="1" id="KW-0472">Membrane</keyword>
<dbReference type="SUPFAM" id="SSF48452">
    <property type="entry name" value="TPR-like"/>
    <property type="match status" value="1"/>
</dbReference>
<comment type="caution">
    <text evidence="3">The sequence shown here is derived from an EMBL/GenBank/DDBJ whole genome shotgun (WGS) entry which is preliminary data.</text>
</comment>
<dbReference type="Pfam" id="PF00196">
    <property type="entry name" value="GerE"/>
    <property type="match status" value="1"/>
</dbReference>
<sequence length="284" mass="33588">MAKKYYNLKDYSNALKYADSSLEVARKVGERERICKSYLRKSLIYKELEDYKNAYENYRNYKEYSDSISSIESIKRAQKLKLISVKQGKKVKFYILLLLGSLVVFISVGYLLYKKYSVRERNVREKLEEEELNKKLLCEKVRMSECELKTLVADNSMRLKFITKLSEQIKEDKDESESRDVRRYTQSLILRLQQQIATESKFSSIQGKVEEMDRGFDTKIVKLYPTLTKAEREICSLLRLNLSIKEIACIRNTSTDSVKAYRYRLRKKLKLPGDVELEQFMQNI</sequence>
<keyword evidence="4" id="KW-1185">Reference proteome</keyword>
<gene>
    <name evidence="3" type="ORF">ACFSRZ_13970</name>
</gene>
<feature type="domain" description="HTH luxR-type" evidence="2">
    <location>
        <begin position="220"/>
        <end position="284"/>
    </location>
</feature>
<dbReference type="InterPro" id="IPR016032">
    <property type="entry name" value="Sig_transdc_resp-reg_C-effctor"/>
</dbReference>
<dbReference type="Proteomes" id="UP001597508">
    <property type="component" value="Unassembled WGS sequence"/>
</dbReference>
<dbReference type="SMART" id="SM00421">
    <property type="entry name" value="HTH_LUXR"/>
    <property type="match status" value="1"/>
</dbReference>
<keyword evidence="1" id="KW-1133">Transmembrane helix</keyword>
<keyword evidence="1" id="KW-0812">Transmembrane</keyword>
<dbReference type="RefSeq" id="WP_379667186.1">
    <property type="nucleotide sequence ID" value="NZ_JBHULH010000011.1"/>
</dbReference>
<name>A0ABW5LV52_9FLAO</name>
<dbReference type="InterPro" id="IPR011990">
    <property type="entry name" value="TPR-like_helical_dom_sf"/>
</dbReference>
<evidence type="ECO:0000256" key="1">
    <source>
        <dbReference type="SAM" id="Phobius"/>
    </source>
</evidence>
<dbReference type="InterPro" id="IPR036388">
    <property type="entry name" value="WH-like_DNA-bd_sf"/>
</dbReference>
<dbReference type="Gene3D" id="1.25.40.10">
    <property type="entry name" value="Tetratricopeptide repeat domain"/>
    <property type="match status" value="1"/>
</dbReference>
<dbReference type="InterPro" id="IPR000792">
    <property type="entry name" value="Tscrpt_reg_LuxR_C"/>
</dbReference>
<dbReference type="PROSITE" id="PS50043">
    <property type="entry name" value="HTH_LUXR_2"/>
    <property type="match status" value="1"/>
</dbReference>
<dbReference type="EMBL" id="JBHULH010000011">
    <property type="protein sequence ID" value="MFD2568479.1"/>
    <property type="molecule type" value="Genomic_DNA"/>
</dbReference>
<evidence type="ECO:0000313" key="3">
    <source>
        <dbReference type="EMBL" id="MFD2568479.1"/>
    </source>
</evidence>
<feature type="transmembrane region" description="Helical" evidence="1">
    <location>
        <begin position="93"/>
        <end position="113"/>
    </location>
</feature>
<protein>
    <submittedName>
        <fullName evidence="3">Helix-turn-helix transcriptional regulator</fullName>
    </submittedName>
</protein>
<evidence type="ECO:0000259" key="2">
    <source>
        <dbReference type="PROSITE" id="PS50043"/>
    </source>
</evidence>
<organism evidence="3 4">
    <name type="scientific">Pseudotenacibaculum haliotis</name>
    <dbReference type="NCBI Taxonomy" id="1862138"/>
    <lineage>
        <taxon>Bacteria</taxon>
        <taxon>Pseudomonadati</taxon>
        <taxon>Bacteroidota</taxon>
        <taxon>Flavobacteriia</taxon>
        <taxon>Flavobacteriales</taxon>
        <taxon>Flavobacteriaceae</taxon>
        <taxon>Pseudotenacibaculum</taxon>
    </lineage>
</organism>